<dbReference type="SUPFAM" id="SSF53098">
    <property type="entry name" value="Ribonuclease H-like"/>
    <property type="match status" value="1"/>
</dbReference>
<evidence type="ECO:0000256" key="5">
    <source>
        <dbReference type="ARBA" id="ARBA00022723"/>
    </source>
</evidence>
<dbReference type="InterPro" id="IPR050092">
    <property type="entry name" value="RNase_H"/>
</dbReference>
<keyword evidence="10" id="KW-1185">Reference proteome</keyword>
<gene>
    <name evidence="9" type="ORF">N5B56_03695</name>
</gene>
<keyword evidence="7" id="KW-0378">Hydrolase</keyword>
<dbReference type="EMBL" id="JAODBU010000003">
    <property type="protein sequence ID" value="MCT7398192.1"/>
    <property type="molecule type" value="Genomic_DNA"/>
</dbReference>
<name>A0ABT2M0M7_9FIRM</name>
<dbReference type="InterPro" id="IPR009027">
    <property type="entry name" value="Ribosomal_bL9/RNase_H1_N"/>
</dbReference>
<comment type="catalytic activity">
    <reaction evidence="1">
        <text>Endonucleolytic cleavage to 5'-phosphomonoester.</text>
        <dbReference type="EC" id="3.1.26.4"/>
    </reaction>
</comment>
<dbReference type="InterPro" id="IPR002156">
    <property type="entry name" value="RNaseH_domain"/>
</dbReference>
<dbReference type="InterPro" id="IPR012337">
    <property type="entry name" value="RNaseH-like_sf"/>
</dbReference>
<feature type="domain" description="RNase H type-1" evidence="8">
    <location>
        <begin position="87"/>
        <end position="224"/>
    </location>
</feature>
<keyword evidence="5" id="KW-0479">Metal-binding</keyword>
<keyword evidence="6" id="KW-0255">Endonuclease</keyword>
<dbReference type="InterPro" id="IPR037056">
    <property type="entry name" value="RNase_H1_N_sf"/>
</dbReference>
<protein>
    <recommendedName>
        <fullName evidence="3">ribonuclease H</fullName>
        <ecNumber evidence="3">3.1.26.4</ecNumber>
    </recommendedName>
</protein>
<dbReference type="PANTHER" id="PTHR10642">
    <property type="entry name" value="RIBONUCLEASE H1"/>
    <property type="match status" value="1"/>
</dbReference>
<organism evidence="9 10">
    <name type="scientific">Eubacterium album</name>
    <dbReference type="NCBI Taxonomy" id="2978477"/>
    <lineage>
        <taxon>Bacteria</taxon>
        <taxon>Bacillati</taxon>
        <taxon>Bacillota</taxon>
        <taxon>Clostridia</taxon>
        <taxon>Eubacteriales</taxon>
        <taxon>Eubacteriaceae</taxon>
        <taxon>Eubacterium</taxon>
    </lineage>
</organism>
<evidence type="ECO:0000256" key="3">
    <source>
        <dbReference type="ARBA" id="ARBA00012180"/>
    </source>
</evidence>
<dbReference type="Gene3D" id="3.30.420.10">
    <property type="entry name" value="Ribonuclease H-like superfamily/Ribonuclease H"/>
    <property type="match status" value="1"/>
</dbReference>
<dbReference type="EC" id="3.1.26.4" evidence="3"/>
<evidence type="ECO:0000256" key="1">
    <source>
        <dbReference type="ARBA" id="ARBA00000077"/>
    </source>
</evidence>
<dbReference type="Pfam" id="PF00075">
    <property type="entry name" value="RNase_H"/>
    <property type="match status" value="1"/>
</dbReference>
<comment type="caution">
    <text evidence="9">The sequence shown here is derived from an EMBL/GenBank/DDBJ whole genome shotgun (WGS) entry which is preliminary data.</text>
</comment>
<dbReference type="Proteomes" id="UP001431199">
    <property type="component" value="Unassembled WGS sequence"/>
</dbReference>
<evidence type="ECO:0000256" key="2">
    <source>
        <dbReference type="ARBA" id="ARBA00005300"/>
    </source>
</evidence>
<dbReference type="Gene3D" id="3.40.970.10">
    <property type="entry name" value="Ribonuclease H1, N-terminal domain"/>
    <property type="match status" value="1"/>
</dbReference>
<accession>A0ABT2M0M7</accession>
<keyword evidence="4" id="KW-0540">Nuclease</keyword>
<evidence type="ECO:0000313" key="10">
    <source>
        <dbReference type="Proteomes" id="UP001431199"/>
    </source>
</evidence>
<dbReference type="InterPro" id="IPR011320">
    <property type="entry name" value="RNase_H1_N"/>
</dbReference>
<evidence type="ECO:0000313" key="9">
    <source>
        <dbReference type="EMBL" id="MCT7398192.1"/>
    </source>
</evidence>
<evidence type="ECO:0000256" key="7">
    <source>
        <dbReference type="ARBA" id="ARBA00022801"/>
    </source>
</evidence>
<proteinExistence type="inferred from homology"/>
<comment type="similarity">
    <text evidence="2">Belongs to the RNase H family.</text>
</comment>
<evidence type="ECO:0000259" key="8">
    <source>
        <dbReference type="PROSITE" id="PS50879"/>
    </source>
</evidence>
<dbReference type="PANTHER" id="PTHR10642:SF26">
    <property type="entry name" value="RIBONUCLEASE H1"/>
    <property type="match status" value="1"/>
</dbReference>
<evidence type="ECO:0000256" key="4">
    <source>
        <dbReference type="ARBA" id="ARBA00022722"/>
    </source>
</evidence>
<dbReference type="Pfam" id="PF01693">
    <property type="entry name" value="Cauli_VI"/>
    <property type="match status" value="1"/>
</dbReference>
<sequence>MAKKIYAVKVGRTNGIFETWDECKASVNGYPGALYKSFTNMADAYAYLNLESKQMSLFDMASDDSVDDSDFPVIKESVEDDDKPFSNSVKAVAYVDGSYNIATKHFSYGCVIFYNGEEFHLSKDFDDPELASMRNVSGEIFGSMAAMDFAIEHGIKHIAIYHDYAGIEKWCTGDWRANKPGTIAYKKYYEQAKKKVDITFCKVKGHSGDKYNDLADMLAKKACGID</sequence>
<dbReference type="PROSITE" id="PS50879">
    <property type="entry name" value="RNASE_H_1"/>
    <property type="match status" value="1"/>
</dbReference>
<dbReference type="InterPro" id="IPR036397">
    <property type="entry name" value="RNaseH_sf"/>
</dbReference>
<dbReference type="RefSeq" id="WP_260978413.1">
    <property type="nucleotide sequence ID" value="NZ_JAODBU010000003.1"/>
</dbReference>
<dbReference type="CDD" id="cd09277">
    <property type="entry name" value="RNase_HI_bacteria_like"/>
    <property type="match status" value="1"/>
</dbReference>
<dbReference type="SUPFAM" id="SSF55658">
    <property type="entry name" value="L9 N-domain-like"/>
    <property type="match status" value="1"/>
</dbReference>
<evidence type="ECO:0000256" key="6">
    <source>
        <dbReference type="ARBA" id="ARBA00022759"/>
    </source>
</evidence>
<reference evidence="9" key="1">
    <citation type="submission" date="2022-09" db="EMBL/GenBank/DDBJ databases">
        <title>Eubacterium sp. LFL-14 isolated from human feces.</title>
        <authorList>
            <person name="Liu F."/>
        </authorList>
    </citation>
    <scope>NUCLEOTIDE SEQUENCE</scope>
    <source>
        <strain evidence="9">LFL-14</strain>
    </source>
</reference>